<evidence type="ECO:0000256" key="7">
    <source>
        <dbReference type="SAM" id="Phobius"/>
    </source>
</evidence>
<name>A0ABY3YKA6_9FLAO</name>
<reference evidence="10 11" key="1">
    <citation type="journal article" date="2018" name="Int. J. Syst. Evol. Microbiol.">
        <title>Zhouia spongiae sp. nov., isolated from a marine sponge.</title>
        <authorList>
            <person name="Zhuang L."/>
            <person name="Lin B."/>
            <person name="Qin F."/>
            <person name="Luo L."/>
        </authorList>
    </citation>
    <scope>NUCLEOTIDE SEQUENCE [LARGE SCALE GENOMIC DNA]</scope>
    <source>
        <strain evidence="10 11">HN-Y44</strain>
    </source>
</reference>
<dbReference type="Pfam" id="PF21082">
    <property type="entry name" value="MS_channel_3rd"/>
    <property type="match status" value="1"/>
</dbReference>
<dbReference type="InterPro" id="IPR049278">
    <property type="entry name" value="MS_channel_C"/>
</dbReference>
<feature type="domain" description="Mechanosensitive ion channel MscS C-terminal" evidence="9">
    <location>
        <begin position="190"/>
        <end position="270"/>
    </location>
</feature>
<dbReference type="Gene3D" id="3.30.70.100">
    <property type="match status" value="1"/>
</dbReference>
<dbReference type="Pfam" id="PF00924">
    <property type="entry name" value="MS_channel_2nd"/>
    <property type="match status" value="1"/>
</dbReference>
<keyword evidence="4 7" id="KW-0812">Transmembrane</keyword>
<keyword evidence="5 7" id="KW-1133">Transmembrane helix</keyword>
<keyword evidence="3" id="KW-1003">Cell membrane</keyword>
<sequence>MNHTVNYIEQVWRDFQQSVLDHIPKVVLAIIVVLLFIIIAQVIRRACLKIYSKIFNNSHLNIERVIASALYFFFVITGIFLALHLLDLEKPLGKLLTGAGIVGIIAGFAFKDIASNMFAGLLLDMQRPYKIGDWVEIDNKYGVVLDISWLTTKIKTVPGQEVYVPNQIIYNGTFTNFSTWQKRRIILKSGVSYGDNLEHVRTVALDEVKKIEELLPEEGIDFYFTDIGGSTYNFMLRYWVKFESNDDFCKGMNDVIMRIKKRFEQENISIAYPVTTVDFGVKGGVNLFDKEIKIKP</sequence>
<dbReference type="EMBL" id="CP094326">
    <property type="protein sequence ID" value="UNY97926.1"/>
    <property type="molecule type" value="Genomic_DNA"/>
</dbReference>
<dbReference type="InterPro" id="IPR010920">
    <property type="entry name" value="LSM_dom_sf"/>
</dbReference>
<evidence type="ECO:0000256" key="6">
    <source>
        <dbReference type="ARBA" id="ARBA00023136"/>
    </source>
</evidence>
<feature type="transmembrane region" description="Helical" evidence="7">
    <location>
        <begin position="26"/>
        <end position="44"/>
    </location>
</feature>
<evidence type="ECO:0000256" key="3">
    <source>
        <dbReference type="ARBA" id="ARBA00022475"/>
    </source>
</evidence>
<dbReference type="Proteomes" id="UP000829476">
    <property type="component" value="Chromosome"/>
</dbReference>
<evidence type="ECO:0000259" key="8">
    <source>
        <dbReference type="Pfam" id="PF00924"/>
    </source>
</evidence>
<dbReference type="InterPro" id="IPR006685">
    <property type="entry name" value="MscS_channel_2nd"/>
</dbReference>
<evidence type="ECO:0000313" key="10">
    <source>
        <dbReference type="EMBL" id="UNY97926.1"/>
    </source>
</evidence>
<organism evidence="10 11">
    <name type="scientific">Zhouia spongiae</name>
    <dbReference type="NCBI Taxonomy" id="2202721"/>
    <lineage>
        <taxon>Bacteria</taxon>
        <taxon>Pseudomonadati</taxon>
        <taxon>Bacteroidota</taxon>
        <taxon>Flavobacteriia</taxon>
        <taxon>Flavobacteriales</taxon>
        <taxon>Flavobacteriaceae</taxon>
        <taxon>Zhouia</taxon>
    </lineage>
</organism>
<evidence type="ECO:0000256" key="1">
    <source>
        <dbReference type="ARBA" id="ARBA00004651"/>
    </source>
</evidence>
<dbReference type="Gene3D" id="2.30.30.60">
    <property type="match status" value="1"/>
</dbReference>
<protein>
    <submittedName>
        <fullName evidence="10">Mechanosensitive ion channel family protein</fullName>
    </submittedName>
</protein>
<comment type="similarity">
    <text evidence="2">Belongs to the MscS (TC 1.A.23) family.</text>
</comment>
<feature type="transmembrane region" description="Helical" evidence="7">
    <location>
        <begin position="65"/>
        <end position="86"/>
    </location>
</feature>
<evidence type="ECO:0000256" key="5">
    <source>
        <dbReference type="ARBA" id="ARBA00022989"/>
    </source>
</evidence>
<dbReference type="SUPFAM" id="SSF50182">
    <property type="entry name" value="Sm-like ribonucleoproteins"/>
    <property type="match status" value="1"/>
</dbReference>
<dbReference type="RefSeq" id="WP_242936337.1">
    <property type="nucleotide sequence ID" value="NZ_CP094326.1"/>
</dbReference>
<dbReference type="InterPro" id="IPR008910">
    <property type="entry name" value="MSC_TM_helix"/>
</dbReference>
<dbReference type="PANTHER" id="PTHR30221:SF1">
    <property type="entry name" value="SMALL-CONDUCTANCE MECHANOSENSITIVE CHANNEL"/>
    <property type="match status" value="1"/>
</dbReference>
<dbReference type="SUPFAM" id="SSF82861">
    <property type="entry name" value="Mechanosensitive channel protein MscS (YggB), transmembrane region"/>
    <property type="match status" value="1"/>
</dbReference>
<gene>
    <name evidence="10" type="ORF">MQE36_12620</name>
</gene>
<keyword evidence="11" id="KW-1185">Reference proteome</keyword>
<dbReference type="Pfam" id="PF05552">
    <property type="entry name" value="MS_channel_1st_1"/>
    <property type="match status" value="1"/>
</dbReference>
<evidence type="ECO:0000259" key="9">
    <source>
        <dbReference type="Pfam" id="PF21082"/>
    </source>
</evidence>
<dbReference type="InterPro" id="IPR045275">
    <property type="entry name" value="MscS_archaea/bacteria_type"/>
</dbReference>
<comment type="subcellular location">
    <subcellularLocation>
        <location evidence="1">Cell membrane</location>
        <topology evidence="1">Multi-pass membrane protein</topology>
    </subcellularLocation>
</comment>
<dbReference type="InterPro" id="IPR023408">
    <property type="entry name" value="MscS_beta-dom_sf"/>
</dbReference>
<dbReference type="InterPro" id="IPR011066">
    <property type="entry name" value="MscS_channel_C_sf"/>
</dbReference>
<accession>A0ABY3YKA6</accession>
<evidence type="ECO:0000256" key="4">
    <source>
        <dbReference type="ARBA" id="ARBA00022692"/>
    </source>
</evidence>
<evidence type="ECO:0000256" key="2">
    <source>
        <dbReference type="ARBA" id="ARBA00008017"/>
    </source>
</evidence>
<evidence type="ECO:0000313" key="11">
    <source>
        <dbReference type="Proteomes" id="UP000829476"/>
    </source>
</evidence>
<dbReference type="Gene3D" id="1.10.287.1260">
    <property type="match status" value="1"/>
</dbReference>
<dbReference type="PANTHER" id="PTHR30221">
    <property type="entry name" value="SMALL-CONDUCTANCE MECHANOSENSITIVE CHANNEL"/>
    <property type="match status" value="1"/>
</dbReference>
<feature type="domain" description="Mechanosensitive ion channel MscS" evidence="8">
    <location>
        <begin position="112"/>
        <end position="178"/>
    </location>
</feature>
<dbReference type="SUPFAM" id="SSF82689">
    <property type="entry name" value="Mechanosensitive channel protein MscS (YggB), C-terminal domain"/>
    <property type="match status" value="1"/>
</dbReference>
<dbReference type="InterPro" id="IPR011014">
    <property type="entry name" value="MscS_channel_TM-2"/>
</dbReference>
<proteinExistence type="inferred from homology"/>
<keyword evidence="6 7" id="KW-0472">Membrane</keyword>